<dbReference type="Pfam" id="PF21315">
    <property type="entry name" value="FAN1_HTH"/>
    <property type="match status" value="1"/>
</dbReference>
<keyword evidence="6 8" id="KW-0460">Magnesium</keyword>
<dbReference type="AlphaFoldDB" id="M2RHE2"/>
<evidence type="ECO:0000256" key="5">
    <source>
        <dbReference type="ARBA" id="ARBA00022801"/>
    </source>
</evidence>
<keyword evidence="4 8" id="KW-0479">Metal-binding</keyword>
<feature type="region of interest" description="Disordered" evidence="9">
    <location>
        <begin position="263"/>
        <end position="286"/>
    </location>
</feature>
<evidence type="ECO:0000256" key="7">
    <source>
        <dbReference type="ARBA" id="ARBA00023211"/>
    </source>
</evidence>
<evidence type="ECO:0000256" key="8">
    <source>
        <dbReference type="RuleBase" id="RU365033"/>
    </source>
</evidence>
<dbReference type="PANTHER" id="PTHR15749">
    <property type="entry name" value="FANCONI-ASSOCIATED NUCLEASE 1"/>
    <property type="match status" value="1"/>
</dbReference>
<evidence type="ECO:0000256" key="6">
    <source>
        <dbReference type="ARBA" id="ARBA00022842"/>
    </source>
</evidence>
<keyword evidence="8" id="KW-0539">Nucleus</keyword>
<dbReference type="GO" id="GO:0005634">
    <property type="term" value="C:nucleus"/>
    <property type="evidence" value="ECO:0007669"/>
    <property type="project" value="UniProtKB-SubCell"/>
</dbReference>
<evidence type="ECO:0000256" key="2">
    <source>
        <dbReference type="ARBA" id="ARBA00005533"/>
    </source>
</evidence>
<feature type="compositionally biased region" description="Polar residues" evidence="9">
    <location>
        <begin position="436"/>
        <end position="448"/>
    </location>
</feature>
<dbReference type="InterPro" id="IPR049125">
    <property type="entry name" value="FAN1-like_WH"/>
</dbReference>
<dbReference type="STRING" id="914234.M2RHE2"/>
<comment type="cofactor">
    <cofactor evidence="8">
        <name>Mg(2+)</name>
        <dbReference type="ChEBI" id="CHEBI:18420"/>
    </cofactor>
    <cofactor evidence="8">
        <name>Mn(2+)</name>
        <dbReference type="ChEBI" id="CHEBI:29035"/>
    </cofactor>
</comment>
<dbReference type="SMART" id="SM00990">
    <property type="entry name" value="VRR_NUC"/>
    <property type="match status" value="1"/>
</dbReference>
<dbReference type="GO" id="GO:0004528">
    <property type="term" value="F:phosphodiesterase I activity"/>
    <property type="evidence" value="ECO:0007669"/>
    <property type="project" value="UniProtKB-EC"/>
</dbReference>
<feature type="domain" description="VRR-NUC" evidence="10">
    <location>
        <begin position="778"/>
        <end position="894"/>
    </location>
</feature>
<feature type="compositionally biased region" description="Basic and acidic residues" evidence="9">
    <location>
        <begin position="196"/>
        <end position="205"/>
    </location>
</feature>
<sequence length="968" mass="110052">MVLASPRTNGVDTLVYWGTEPGSNEDLEDQLDKASIVAAIDEELHGPRRQSMYVEEFEKMLKTVLTDEACLFSSVELNVLRNYSELTREAGYLLIRLCLRKSNKWHRLGNLNYQRELGDGIVDAIQELCRIFPVPLSTGLPEIEQHQDVKHENITNERSVKVEEREIIDLTSDDKDCKPETDSSDPLSSTPSQHQALDKSAHEWSRSFADDETSASLEELLDCLKLEELKTLTKDLKLKPSGSRRDCLVDSILRSSSGQTTLNFQVTDPSSARSRDKDKAGPSSLKTPLSAGWNVLRTQRDRVRDIVIGVLGKCVKVSGDMIDLVRRVHLIYFRRHDLLLLSAIPFSLLVPSILARAKKRTYAYYKHERTRNVIWPSRRDLLEYERALKLQAEVEALEGSNPVSSSHRDRSTVGRSPGPAASRLKTPVTVKRDASTKSPATPRRNSGVKSEIDTKENLVDDDPLVDQSTSSKRRIANARALAGIFESVIWSWWRELVAVKGDGSVRPRGLERFECGHILTRLVCKCSFALGILKQYDRELEVLEALLAQRRWRRGRRGRWYDRRACILSTHFEQTEQTVMRTMSGVRDALIDDDTHLIFRPKLHRRLTRLEKKLKIPEEERHVCQGDQRKPDKVVLYGTRVYRRAGSLILDRTGRNFNKQSDVNQTRLPFSPQTDTSLEKPVVVEEKRTGKTIWKGRNDEEVTVEMFALQHYENQGYKGFHCEGRIVTTLFGILFWDIIFASIPGAFETPFQTAPLDIAEDTFYYSRQALVEDRLTDLKAGKALQLVEDVCAQHEETGTLCVGVRWDLFTSEDLIQIVECLGGEALAVICRLLCEEYDTRTSGVPDLIVWNTKTSDCRFVEVKGPGDSLQENQKTWIDVLSQAGIPVEVCHVFEERGVTKTKGKKVKQEASSRKRKRSDSEPAEPLFLESEDEPEAMEDAVPHTPRSTRVVDLVEVVITSPSPKKRRM</sequence>
<feature type="region of interest" description="Disordered" evidence="9">
    <location>
        <begin position="901"/>
        <end position="947"/>
    </location>
</feature>
<dbReference type="GO" id="GO:0046872">
    <property type="term" value="F:metal ion binding"/>
    <property type="evidence" value="ECO:0007669"/>
    <property type="project" value="UniProtKB-KW"/>
</dbReference>
<dbReference type="InterPro" id="IPR033315">
    <property type="entry name" value="Fan1-like"/>
</dbReference>
<feature type="compositionally biased region" description="Basic and acidic residues" evidence="9">
    <location>
        <begin position="171"/>
        <end position="181"/>
    </location>
</feature>
<feature type="compositionally biased region" description="Polar residues" evidence="9">
    <location>
        <begin position="263"/>
        <end position="272"/>
    </location>
</feature>
<keyword evidence="12" id="KW-1185">Reference proteome</keyword>
<dbReference type="HOGENOM" id="CLU_005116_0_0_1"/>
<reference evidence="11 12" key="1">
    <citation type="journal article" date="2012" name="Proc. Natl. Acad. Sci. U.S.A.">
        <title>Comparative genomics of Ceriporiopsis subvermispora and Phanerochaete chrysosporium provide insight into selective ligninolysis.</title>
        <authorList>
            <person name="Fernandez-Fueyo E."/>
            <person name="Ruiz-Duenas F.J."/>
            <person name="Ferreira P."/>
            <person name="Floudas D."/>
            <person name="Hibbett D.S."/>
            <person name="Canessa P."/>
            <person name="Larrondo L.F."/>
            <person name="James T.Y."/>
            <person name="Seelenfreund D."/>
            <person name="Lobos S."/>
            <person name="Polanco R."/>
            <person name="Tello M."/>
            <person name="Honda Y."/>
            <person name="Watanabe T."/>
            <person name="Watanabe T."/>
            <person name="Ryu J.S."/>
            <person name="Kubicek C.P."/>
            <person name="Schmoll M."/>
            <person name="Gaskell J."/>
            <person name="Hammel K.E."/>
            <person name="St John F.J."/>
            <person name="Vanden Wymelenberg A."/>
            <person name="Sabat G."/>
            <person name="Splinter BonDurant S."/>
            <person name="Syed K."/>
            <person name="Yadav J.S."/>
            <person name="Doddapaneni H."/>
            <person name="Subramanian V."/>
            <person name="Lavin J.L."/>
            <person name="Oguiza J.A."/>
            <person name="Perez G."/>
            <person name="Pisabarro A.G."/>
            <person name="Ramirez L."/>
            <person name="Santoyo F."/>
            <person name="Master E."/>
            <person name="Coutinho P.M."/>
            <person name="Henrissat B."/>
            <person name="Lombard V."/>
            <person name="Magnuson J.K."/>
            <person name="Kuees U."/>
            <person name="Hori C."/>
            <person name="Igarashi K."/>
            <person name="Samejima M."/>
            <person name="Held B.W."/>
            <person name="Barry K.W."/>
            <person name="LaButti K.M."/>
            <person name="Lapidus A."/>
            <person name="Lindquist E.A."/>
            <person name="Lucas S.M."/>
            <person name="Riley R."/>
            <person name="Salamov A.A."/>
            <person name="Hoffmeister D."/>
            <person name="Schwenk D."/>
            <person name="Hadar Y."/>
            <person name="Yarden O."/>
            <person name="de Vries R.P."/>
            <person name="Wiebenga A."/>
            <person name="Stenlid J."/>
            <person name="Eastwood D."/>
            <person name="Grigoriev I.V."/>
            <person name="Berka R.M."/>
            <person name="Blanchette R.A."/>
            <person name="Kersten P."/>
            <person name="Martinez A.T."/>
            <person name="Vicuna R."/>
            <person name="Cullen D."/>
        </authorList>
    </citation>
    <scope>NUCLEOTIDE SEQUENCE [LARGE SCALE GENOMIC DNA]</scope>
    <source>
        <strain evidence="11 12">B</strain>
    </source>
</reference>
<dbReference type="InterPro" id="IPR011856">
    <property type="entry name" value="tRNA_endonuc-like_dom_sf"/>
</dbReference>
<dbReference type="Pfam" id="PF08774">
    <property type="entry name" value="VRR_NUC"/>
    <property type="match status" value="1"/>
</dbReference>
<feature type="region of interest" description="Disordered" evidence="9">
    <location>
        <begin position="399"/>
        <end position="453"/>
    </location>
</feature>
<dbReference type="InterPro" id="IPR049132">
    <property type="entry name" value="FAN1-like_euk"/>
</dbReference>
<organism evidence="11 12">
    <name type="scientific">Ceriporiopsis subvermispora (strain B)</name>
    <name type="common">White-rot fungus</name>
    <name type="synonym">Gelatoporia subvermispora</name>
    <dbReference type="NCBI Taxonomy" id="914234"/>
    <lineage>
        <taxon>Eukaryota</taxon>
        <taxon>Fungi</taxon>
        <taxon>Dikarya</taxon>
        <taxon>Basidiomycota</taxon>
        <taxon>Agaricomycotina</taxon>
        <taxon>Agaricomycetes</taxon>
        <taxon>Polyporales</taxon>
        <taxon>Gelatoporiaceae</taxon>
        <taxon>Gelatoporia</taxon>
    </lineage>
</organism>
<dbReference type="GO" id="GO:0036297">
    <property type="term" value="P:interstrand cross-link repair"/>
    <property type="evidence" value="ECO:0007669"/>
    <property type="project" value="InterPro"/>
</dbReference>
<comment type="similarity">
    <text evidence="2 8">Belongs to the FAN1 family.</text>
</comment>
<dbReference type="CDD" id="cd22326">
    <property type="entry name" value="FAN1-like"/>
    <property type="match status" value="1"/>
</dbReference>
<keyword evidence="5 8" id="KW-0378">Hydrolase</keyword>
<dbReference type="Pfam" id="PF21170">
    <property type="entry name" value="FAN1_TPR"/>
    <property type="match status" value="1"/>
</dbReference>
<evidence type="ECO:0000313" key="12">
    <source>
        <dbReference type="Proteomes" id="UP000016930"/>
    </source>
</evidence>
<feature type="region of interest" description="Disordered" evidence="9">
    <location>
        <begin position="171"/>
        <end position="205"/>
    </location>
</feature>
<evidence type="ECO:0000256" key="9">
    <source>
        <dbReference type="SAM" id="MobiDB-lite"/>
    </source>
</evidence>
<dbReference type="Gene3D" id="3.40.1350.10">
    <property type="match status" value="1"/>
</dbReference>
<feature type="compositionally biased region" description="Acidic residues" evidence="9">
    <location>
        <begin position="929"/>
        <end position="938"/>
    </location>
</feature>
<accession>M2RHE2</accession>
<dbReference type="OrthoDB" id="76364at2759"/>
<dbReference type="EC" id="3.1.4.1" evidence="8"/>
<dbReference type="InterPro" id="IPR049126">
    <property type="entry name" value="FAN1-like_TPR"/>
</dbReference>
<evidence type="ECO:0000256" key="1">
    <source>
        <dbReference type="ARBA" id="ARBA00000983"/>
    </source>
</evidence>
<dbReference type="GO" id="GO:0008409">
    <property type="term" value="F:5'-3' exonuclease activity"/>
    <property type="evidence" value="ECO:0007669"/>
    <property type="project" value="TreeGrafter"/>
</dbReference>
<dbReference type="GO" id="GO:0017108">
    <property type="term" value="F:5'-flap endonuclease activity"/>
    <property type="evidence" value="ECO:0007669"/>
    <property type="project" value="TreeGrafter"/>
</dbReference>
<keyword evidence="8" id="KW-0234">DNA repair</keyword>
<evidence type="ECO:0000256" key="4">
    <source>
        <dbReference type="ARBA" id="ARBA00022723"/>
    </source>
</evidence>
<evidence type="ECO:0000313" key="11">
    <source>
        <dbReference type="EMBL" id="EMD38241.1"/>
    </source>
</evidence>
<dbReference type="PANTHER" id="PTHR15749:SF4">
    <property type="entry name" value="FANCONI-ASSOCIATED NUCLEASE 1"/>
    <property type="match status" value="1"/>
</dbReference>
<dbReference type="Proteomes" id="UP000016930">
    <property type="component" value="Unassembled WGS sequence"/>
</dbReference>
<proteinExistence type="inferred from homology"/>
<evidence type="ECO:0000259" key="10">
    <source>
        <dbReference type="SMART" id="SM00990"/>
    </source>
</evidence>
<keyword evidence="7 8" id="KW-0464">Manganese</keyword>
<comment type="catalytic activity">
    <reaction evidence="1 8">
        <text>Hydrolytically removes 5'-nucleotides successively from the 3'-hydroxy termini of 3'-hydroxy-terminated oligonucleotides.</text>
        <dbReference type="EC" id="3.1.4.1"/>
    </reaction>
</comment>
<protein>
    <recommendedName>
        <fullName evidence="8">Fanconi-associated nuclease</fullName>
        <ecNumber evidence="8">3.1.4.1</ecNumber>
    </recommendedName>
</protein>
<evidence type="ECO:0000256" key="3">
    <source>
        <dbReference type="ARBA" id="ARBA00022722"/>
    </source>
</evidence>
<dbReference type="InterPro" id="IPR014883">
    <property type="entry name" value="VRR_NUC"/>
</dbReference>
<comment type="function">
    <text evidence="8">Nuclease required for the repair of DNA interstrand cross-links (ICL). Acts as a 5'-3' exonuclease that anchors at a cut end of DNA and cleaves DNA successively at every third nucleotide, allowing to excise an ICL from one strand through flanking incisions.</text>
</comment>
<dbReference type="GO" id="GO:0070336">
    <property type="term" value="F:flap-structured DNA binding"/>
    <property type="evidence" value="ECO:0007669"/>
    <property type="project" value="TreeGrafter"/>
</dbReference>
<comment type="subcellular location">
    <subcellularLocation>
        <location evidence="8">Nucleus</location>
    </subcellularLocation>
</comment>
<dbReference type="EMBL" id="KB445795">
    <property type="protein sequence ID" value="EMD38241.1"/>
    <property type="molecule type" value="Genomic_DNA"/>
</dbReference>
<keyword evidence="3 8" id="KW-0540">Nuclease</keyword>
<keyword evidence="8" id="KW-0227">DNA damage</keyword>
<gene>
    <name evidence="11" type="ORF">CERSUDRAFT_93772</name>
</gene>
<name>M2RHE2_CERS8</name>